<protein>
    <submittedName>
        <fullName evidence="1">32136_t:CDS:1</fullName>
    </submittedName>
</protein>
<organism evidence="1 2">
    <name type="scientific">Racocetra persica</name>
    <dbReference type="NCBI Taxonomy" id="160502"/>
    <lineage>
        <taxon>Eukaryota</taxon>
        <taxon>Fungi</taxon>
        <taxon>Fungi incertae sedis</taxon>
        <taxon>Mucoromycota</taxon>
        <taxon>Glomeromycotina</taxon>
        <taxon>Glomeromycetes</taxon>
        <taxon>Diversisporales</taxon>
        <taxon>Gigasporaceae</taxon>
        <taxon>Racocetra</taxon>
    </lineage>
</organism>
<evidence type="ECO:0000313" key="1">
    <source>
        <dbReference type="EMBL" id="CAG8817410.1"/>
    </source>
</evidence>
<dbReference type="Proteomes" id="UP000789920">
    <property type="component" value="Unassembled WGS sequence"/>
</dbReference>
<gene>
    <name evidence="1" type="ORF">RPERSI_LOCUS24680</name>
</gene>
<keyword evidence="2" id="KW-1185">Reference proteome</keyword>
<sequence length="41" mass="5174">HFQDAREFYLQNLQRKRSNISELERQYRRALERLAEGYKLF</sequence>
<feature type="non-terminal residue" evidence="1">
    <location>
        <position position="1"/>
    </location>
</feature>
<comment type="caution">
    <text evidence="1">The sequence shown here is derived from an EMBL/GenBank/DDBJ whole genome shotgun (WGS) entry which is preliminary data.</text>
</comment>
<reference evidence="1" key="1">
    <citation type="submission" date="2021-06" db="EMBL/GenBank/DDBJ databases">
        <authorList>
            <person name="Kallberg Y."/>
            <person name="Tangrot J."/>
            <person name="Rosling A."/>
        </authorList>
    </citation>
    <scope>NUCLEOTIDE SEQUENCE</scope>
    <source>
        <strain evidence="1">MA461A</strain>
    </source>
</reference>
<accession>A0ACA9RZM3</accession>
<dbReference type="EMBL" id="CAJVQC010079778">
    <property type="protein sequence ID" value="CAG8817410.1"/>
    <property type="molecule type" value="Genomic_DNA"/>
</dbReference>
<proteinExistence type="predicted"/>
<evidence type="ECO:0000313" key="2">
    <source>
        <dbReference type="Proteomes" id="UP000789920"/>
    </source>
</evidence>
<name>A0ACA9RZM3_9GLOM</name>
<feature type="non-terminal residue" evidence="1">
    <location>
        <position position="41"/>
    </location>
</feature>